<feature type="signal peptide" evidence="2">
    <location>
        <begin position="1"/>
        <end position="16"/>
    </location>
</feature>
<feature type="compositionally biased region" description="Basic and acidic residues" evidence="1">
    <location>
        <begin position="22"/>
        <end position="34"/>
    </location>
</feature>
<feature type="compositionally biased region" description="Acidic residues" evidence="1">
    <location>
        <begin position="55"/>
        <end position="67"/>
    </location>
</feature>
<evidence type="ECO:0000313" key="4">
    <source>
        <dbReference type="Proteomes" id="UP000796761"/>
    </source>
</evidence>
<feature type="compositionally biased region" description="Low complexity" evidence="1">
    <location>
        <begin position="95"/>
        <end position="105"/>
    </location>
</feature>
<dbReference type="EMBL" id="SWJQ01000119">
    <property type="protein sequence ID" value="TRZ21596.1"/>
    <property type="molecule type" value="Genomic_DNA"/>
</dbReference>
<feature type="chain" id="PRO_5035424490" evidence="2">
    <location>
        <begin position="17"/>
        <end position="173"/>
    </location>
</feature>
<accession>A0A8K1GPK5</accession>
<dbReference type="OrthoDB" id="6105938at2759"/>
<feature type="region of interest" description="Disordered" evidence="1">
    <location>
        <begin position="12"/>
        <end position="109"/>
    </location>
</feature>
<keyword evidence="2" id="KW-0732">Signal</keyword>
<name>A0A8K1GPK5_9PASS</name>
<proteinExistence type="predicted"/>
<dbReference type="AlphaFoldDB" id="A0A8K1GPK5"/>
<dbReference type="Proteomes" id="UP000796761">
    <property type="component" value="Unassembled WGS sequence"/>
</dbReference>
<evidence type="ECO:0000313" key="3">
    <source>
        <dbReference type="EMBL" id="TRZ21596.1"/>
    </source>
</evidence>
<feature type="compositionally biased region" description="Polar residues" evidence="1">
    <location>
        <begin position="84"/>
        <end position="93"/>
    </location>
</feature>
<evidence type="ECO:0000256" key="1">
    <source>
        <dbReference type="SAM" id="MobiDB-lite"/>
    </source>
</evidence>
<organism evidence="3 4">
    <name type="scientific">Zosterops borbonicus</name>
    <dbReference type="NCBI Taxonomy" id="364589"/>
    <lineage>
        <taxon>Eukaryota</taxon>
        <taxon>Metazoa</taxon>
        <taxon>Chordata</taxon>
        <taxon>Craniata</taxon>
        <taxon>Vertebrata</taxon>
        <taxon>Euteleostomi</taxon>
        <taxon>Archelosauria</taxon>
        <taxon>Archosauria</taxon>
        <taxon>Dinosauria</taxon>
        <taxon>Saurischia</taxon>
        <taxon>Theropoda</taxon>
        <taxon>Coelurosauria</taxon>
        <taxon>Aves</taxon>
        <taxon>Neognathae</taxon>
        <taxon>Neoaves</taxon>
        <taxon>Telluraves</taxon>
        <taxon>Australaves</taxon>
        <taxon>Passeriformes</taxon>
        <taxon>Sylvioidea</taxon>
        <taxon>Zosteropidae</taxon>
        <taxon>Zosterops</taxon>
    </lineage>
</organism>
<keyword evidence="4" id="KW-1185">Reference proteome</keyword>
<reference evidence="3" key="1">
    <citation type="submission" date="2019-04" db="EMBL/GenBank/DDBJ databases">
        <title>Genome assembly of Zosterops borbonicus 15179.</title>
        <authorList>
            <person name="Leroy T."/>
            <person name="Anselmetti Y."/>
            <person name="Tilak M.-K."/>
            <person name="Nabholz B."/>
        </authorList>
    </citation>
    <scope>NUCLEOTIDE SEQUENCE</scope>
    <source>
        <strain evidence="3">HGM_15179</strain>
        <tissue evidence="3">Muscle</tissue>
    </source>
</reference>
<comment type="caution">
    <text evidence="3">The sequence shown here is derived from an EMBL/GenBank/DDBJ whole genome shotgun (WGS) entry which is preliminary data.</text>
</comment>
<evidence type="ECO:0000256" key="2">
    <source>
        <dbReference type="SAM" id="SignalP"/>
    </source>
</evidence>
<sequence>MFSLVLLSVSAWPADPGSPLMRECDNTEVQDKEQSQQYPFGSREEENSAELGSSDSEEEPRDNDEAWTDTPVSPPICEDDNAEEQSQQYSLGSSAAENAAEVQANENEEELEDIELVITAELASLGEKEAKKQLQVKPNYGRGRGEEGVHSKELLDVRFAWIATQRLCKMDDS</sequence>
<protein>
    <submittedName>
        <fullName evidence="3">Uncharacterized protein</fullName>
    </submittedName>
</protein>
<gene>
    <name evidence="3" type="ORF">HGM15179_005524</name>
</gene>